<dbReference type="Pfam" id="PF00301">
    <property type="entry name" value="Rubredoxin"/>
    <property type="match status" value="1"/>
</dbReference>
<protein>
    <recommendedName>
        <fullName evidence="6">Rubredoxin</fullName>
    </recommendedName>
</protein>
<dbReference type="InterPro" id="IPR024935">
    <property type="entry name" value="Rubredoxin_dom"/>
</dbReference>
<dbReference type="CDD" id="cd00730">
    <property type="entry name" value="rubredoxin"/>
    <property type="match status" value="1"/>
</dbReference>
<dbReference type="PRINTS" id="PR00163">
    <property type="entry name" value="RUBREDOXIN"/>
</dbReference>
<dbReference type="Proteomes" id="UP000622638">
    <property type="component" value="Unassembled WGS sequence"/>
</dbReference>
<gene>
    <name evidence="8" type="primary">rubA</name>
    <name evidence="8" type="ORF">GCM10011572_20720</name>
</gene>
<comment type="caution">
    <text evidence="8">The sequence shown here is derived from an EMBL/GenBank/DDBJ whole genome shotgun (WGS) entry which is preliminary data.</text>
</comment>
<dbReference type="PANTHER" id="PTHR47627">
    <property type="entry name" value="RUBREDOXIN"/>
    <property type="match status" value="1"/>
</dbReference>
<evidence type="ECO:0000313" key="8">
    <source>
        <dbReference type="EMBL" id="GGB98649.1"/>
    </source>
</evidence>
<dbReference type="PANTHER" id="PTHR47627:SF1">
    <property type="entry name" value="RUBREDOXIN-1-RELATED"/>
    <property type="match status" value="1"/>
</dbReference>
<evidence type="ECO:0000313" key="9">
    <source>
        <dbReference type="Proteomes" id="UP000622638"/>
    </source>
</evidence>
<dbReference type="InterPro" id="IPR024934">
    <property type="entry name" value="Rubredoxin-like_dom"/>
</dbReference>
<dbReference type="InterPro" id="IPR050526">
    <property type="entry name" value="Rubredoxin_ET"/>
</dbReference>
<evidence type="ECO:0000256" key="5">
    <source>
        <dbReference type="ARBA" id="ARBA00023004"/>
    </source>
</evidence>
<proteinExistence type="inferred from homology"/>
<keyword evidence="9" id="KW-1185">Reference proteome</keyword>
<keyword evidence="3 6" id="KW-0479">Metal-binding</keyword>
<keyword evidence="4 6" id="KW-0249">Electron transport</keyword>
<keyword evidence="2" id="KW-0813">Transport</keyword>
<evidence type="ECO:0000256" key="4">
    <source>
        <dbReference type="ARBA" id="ARBA00022982"/>
    </source>
</evidence>
<comment type="similarity">
    <text evidence="6">Belongs to the rubredoxin family.</text>
</comment>
<evidence type="ECO:0000256" key="6">
    <source>
        <dbReference type="RuleBase" id="RU003820"/>
    </source>
</evidence>
<evidence type="ECO:0000256" key="2">
    <source>
        <dbReference type="ARBA" id="ARBA00022448"/>
    </source>
</evidence>
<organism evidence="8 9">
    <name type="scientific">Pseudoduganella buxea</name>
    <dbReference type="NCBI Taxonomy" id="1949069"/>
    <lineage>
        <taxon>Bacteria</taxon>
        <taxon>Pseudomonadati</taxon>
        <taxon>Pseudomonadota</taxon>
        <taxon>Betaproteobacteria</taxon>
        <taxon>Burkholderiales</taxon>
        <taxon>Oxalobacteraceae</taxon>
        <taxon>Telluria group</taxon>
        <taxon>Pseudoduganella</taxon>
    </lineage>
</organism>
<comment type="cofactor">
    <cofactor evidence="1 6">
        <name>Fe(3+)</name>
        <dbReference type="ChEBI" id="CHEBI:29034"/>
    </cofactor>
</comment>
<evidence type="ECO:0000256" key="1">
    <source>
        <dbReference type="ARBA" id="ARBA00001965"/>
    </source>
</evidence>
<accession>A0ABQ1KGT2</accession>
<dbReference type="InterPro" id="IPR018527">
    <property type="entry name" value="Rubredoxin_Fe_BS"/>
</dbReference>
<dbReference type="SUPFAM" id="SSF57802">
    <property type="entry name" value="Rubredoxin-like"/>
    <property type="match status" value="1"/>
</dbReference>
<reference evidence="9" key="1">
    <citation type="journal article" date="2019" name="Int. J. Syst. Evol. Microbiol.">
        <title>The Global Catalogue of Microorganisms (GCM) 10K type strain sequencing project: providing services to taxonomists for standard genome sequencing and annotation.</title>
        <authorList>
            <consortium name="The Broad Institute Genomics Platform"/>
            <consortium name="The Broad Institute Genome Sequencing Center for Infectious Disease"/>
            <person name="Wu L."/>
            <person name="Ma J."/>
        </authorList>
    </citation>
    <scope>NUCLEOTIDE SEQUENCE [LARGE SCALE GENOMIC DNA]</scope>
    <source>
        <strain evidence="9">CGMCC 1.15931</strain>
    </source>
</reference>
<evidence type="ECO:0000256" key="3">
    <source>
        <dbReference type="ARBA" id="ARBA00022723"/>
    </source>
</evidence>
<dbReference type="EMBL" id="BMKG01000007">
    <property type="protein sequence ID" value="GGB98649.1"/>
    <property type="molecule type" value="Genomic_DNA"/>
</dbReference>
<dbReference type="PROSITE" id="PS50903">
    <property type="entry name" value="RUBREDOXIN_LIKE"/>
    <property type="match status" value="1"/>
</dbReference>
<dbReference type="Gene3D" id="2.20.28.10">
    <property type="match status" value="1"/>
</dbReference>
<sequence>MSSNTLDNGATQEFKSWMCLICGWIYDEEAGLPEEGIAPGTRWADVPMNWTCPECGARKDDFEMVML</sequence>
<keyword evidence="5 6" id="KW-0408">Iron</keyword>
<name>A0ABQ1KGT2_9BURK</name>
<evidence type="ECO:0000259" key="7">
    <source>
        <dbReference type="PROSITE" id="PS50903"/>
    </source>
</evidence>
<feature type="domain" description="Rubredoxin-like" evidence="7">
    <location>
        <begin position="14"/>
        <end position="65"/>
    </location>
</feature>
<dbReference type="PROSITE" id="PS00202">
    <property type="entry name" value="RUBREDOXIN"/>
    <property type="match status" value="1"/>
</dbReference>